<comment type="similarity">
    <text evidence="2 7">Belongs to the derlin family.</text>
</comment>
<evidence type="ECO:0000256" key="8">
    <source>
        <dbReference type="SAM" id="MobiDB-lite"/>
    </source>
</evidence>
<dbReference type="OrthoDB" id="1716531at2759"/>
<evidence type="ECO:0000256" key="1">
    <source>
        <dbReference type="ARBA" id="ARBA00004477"/>
    </source>
</evidence>
<evidence type="ECO:0000256" key="7">
    <source>
        <dbReference type="RuleBase" id="RU363059"/>
    </source>
</evidence>
<dbReference type="EMBL" id="JANBPY010001082">
    <property type="protein sequence ID" value="KAJ1961714.1"/>
    <property type="molecule type" value="Genomic_DNA"/>
</dbReference>
<keyword evidence="3 7" id="KW-0812">Transmembrane</keyword>
<comment type="subcellular location">
    <subcellularLocation>
        <location evidence="1 7">Endoplasmic reticulum membrane</location>
        <topology evidence="1 7">Multi-pass membrane protein</topology>
    </subcellularLocation>
</comment>
<evidence type="ECO:0000256" key="4">
    <source>
        <dbReference type="ARBA" id="ARBA00022824"/>
    </source>
</evidence>
<dbReference type="PANTHER" id="PTHR11009">
    <property type="entry name" value="DER1-LIKE PROTEIN, DERLIN"/>
    <property type="match status" value="1"/>
</dbReference>
<dbReference type="Proteomes" id="UP001150925">
    <property type="component" value="Unassembled WGS sequence"/>
</dbReference>
<feature type="transmembrane region" description="Helical" evidence="7">
    <location>
        <begin position="53"/>
        <end position="78"/>
    </location>
</feature>
<feature type="compositionally biased region" description="Low complexity" evidence="8">
    <location>
        <begin position="240"/>
        <end position="256"/>
    </location>
</feature>
<feature type="region of interest" description="Disordered" evidence="8">
    <location>
        <begin position="221"/>
        <end position="273"/>
    </location>
</feature>
<dbReference type="InterPro" id="IPR007599">
    <property type="entry name" value="DER1"/>
</dbReference>
<comment type="caution">
    <text evidence="9">The sequence shown here is derived from an EMBL/GenBank/DDBJ whole genome shotgun (WGS) entry which is preliminary data.</text>
</comment>
<dbReference type="GO" id="GO:0005789">
    <property type="term" value="C:endoplasmic reticulum membrane"/>
    <property type="evidence" value="ECO:0007669"/>
    <property type="project" value="UniProtKB-SubCell"/>
</dbReference>
<dbReference type="InterPro" id="IPR035952">
    <property type="entry name" value="Rhomboid-like_sf"/>
</dbReference>
<reference evidence="9" key="1">
    <citation type="submission" date="2022-07" db="EMBL/GenBank/DDBJ databases">
        <title>Phylogenomic reconstructions and comparative analyses of Kickxellomycotina fungi.</title>
        <authorList>
            <person name="Reynolds N.K."/>
            <person name="Stajich J.E."/>
            <person name="Barry K."/>
            <person name="Grigoriev I.V."/>
            <person name="Crous P."/>
            <person name="Smith M.E."/>
        </authorList>
    </citation>
    <scope>NUCLEOTIDE SEQUENCE</scope>
    <source>
        <strain evidence="9">RSA 1196</strain>
    </source>
</reference>
<dbReference type="SUPFAM" id="SSF144091">
    <property type="entry name" value="Rhomboid-like"/>
    <property type="match status" value="1"/>
</dbReference>
<feature type="transmembrane region" description="Helical" evidence="7">
    <location>
        <begin position="98"/>
        <end position="131"/>
    </location>
</feature>
<evidence type="ECO:0000256" key="6">
    <source>
        <dbReference type="ARBA" id="ARBA00023136"/>
    </source>
</evidence>
<keyword evidence="5 7" id="KW-1133">Transmembrane helix</keyword>
<dbReference type="GO" id="GO:0006950">
    <property type="term" value="P:response to stress"/>
    <property type="evidence" value="ECO:0007669"/>
    <property type="project" value="UniProtKB-ARBA"/>
</dbReference>
<comment type="function">
    <text evidence="7">May be involved in the degradation of misfolded endoplasmic reticulum (ER) luminal proteins.</text>
</comment>
<keyword evidence="6 7" id="KW-0472">Membrane</keyword>
<keyword evidence="4 7" id="KW-0256">Endoplasmic reticulum</keyword>
<keyword evidence="10" id="KW-1185">Reference proteome</keyword>
<evidence type="ECO:0000256" key="5">
    <source>
        <dbReference type="ARBA" id="ARBA00022989"/>
    </source>
</evidence>
<sequence>MPSPLEQWYREVPIITRCYLTGLVGLTLAVHIGSVHELQLYYDFDLTFRRGQYWRLLTTFLYAGTFSLQWVFHTYFLIHYLRSLEEGSFRNRTADFLWFLLLSAVALLFCSPFVTMPFLASPLSLVIIYVWSRRNPHLMMNFLGLFTFRAPYLPLVMLGLGYLSHNYFPLASVAGVVIGHAYYFLEDIWPQHPASHQRRWLQTPAPFERLVSRLLNDQPIDRGLPVPPNDGDDVGNEAIVEPSEPVPSNSTPSNPSLRQRREPSTVSTSSTSD</sequence>
<gene>
    <name evidence="9" type="ORF">IWQ62_003771</name>
</gene>
<protein>
    <recommendedName>
        <fullName evidence="7">Derlin</fullName>
    </recommendedName>
</protein>
<feature type="transmembrane region" description="Helical" evidence="7">
    <location>
        <begin position="12"/>
        <end position="32"/>
    </location>
</feature>
<evidence type="ECO:0000256" key="2">
    <source>
        <dbReference type="ARBA" id="ARBA00008917"/>
    </source>
</evidence>
<feature type="compositionally biased region" description="Polar residues" evidence="8">
    <location>
        <begin position="264"/>
        <end position="273"/>
    </location>
</feature>
<feature type="transmembrane region" description="Helical" evidence="7">
    <location>
        <begin position="167"/>
        <end position="185"/>
    </location>
</feature>
<organism evidence="9 10">
    <name type="scientific">Dispira parvispora</name>
    <dbReference type="NCBI Taxonomy" id="1520584"/>
    <lineage>
        <taxon>Eukaryota</taxon>
        <taxon>Fungi</taxon>
        <taxon>Fungi incertae sedis</taxon>
        <taxon>Zoopagomycota</taxon>
        <taxon>Kickxellomycotina</taxon>
        <taxon>Dimargaritomycetes</taxon>
        <taxon>Dimargaritales</taxon>
        <taxon>Dimargaritaceae</taxon>
        <taxon>Dispira</taxon>
    </lineage>
</organism>
<accession>A0A9W8E1B7</accession>
<evidence type="ECO:0000313" key="10">
    <source>
        <dbReference type="Proteomes" id="UP001150925"/>
    </source>
</evidence>
<name>A0A9W8E1B7_9FUNG</name>
<feature type="transmembrane region" description="Helical" evidence="7">
    <location>
        <begin position="138"/>
        <end position="161"/>
    </location>
</feature>
<evidence type="ECO:0000256" key="3">
    <source>
        <dbReference type="ARBA" id="ARBA00022692"/>
    </source>
</evidence>
<proteinExistence type="inferred from homology"/>
<evidence type="ECO:0000313" key="9">
    <source>
        <dbReference type="EMBL" id="KAJ1961714.1"/>
    </source>
</evidence>
<dbReference type="Pfam" id="PF04511">
    <property type="entry name" value="DER1"/>
    <property type="match status" value="1"/>
</dbReference>
<dbReference type="AlphaFoldDB" id="A0A9W8E1B7"/>